<comment type="caution">
    <text evidence="2">The sequence shown here is derived from an EMBL/GenBank/DDBJ whole genome shotgun (WGS) entry which is preliminary data.</text>
</comment>
<sequence>MNQRNFLILFFVVCTFYLNQAEERNKDIERNERAVRIDISEITTGAPEIHHSAEISTRTTINDIRKGGNVEETNYSDGNRQINDFKDLTTTRSVSINSNDYSITTSQQGQFVRTEAAKIHHLPKISTRTTINDIEKGGEVEEINYSDGNSQINNFDGTKNSKPKEQFTNTDPLKIYMQIPKINVTRLTYNEIQKDGKVEEINHTGGNIQINNFVRPQNENSTPQFDSKAYDDFMKSLFDPSITTTEKSILHDERTQNILSNNVQTPKEKLYCEPIPEGLPNCYIIVVSIREIDGKKTIWLRACMDKTNVPKCQQQVQKNGKTFEFSVEYTEVNAKDKSALECHENCKFLDKESSIPYTIHKVDRESANKLPSCPLKCQKNGNIMRLRGKYTKV</sequence>
<dbReference type="EMBL" id="JADBJN010000004">
    <property type="protein sequence ID" value="KAG5668025.1"/>
    <property type="molecule type" value="Genomic_DNA"/>
</dbReference>
<proteinExistence type="predicted"/>
<evidence type="ECO:0000313" key="3">
    <source>
        <dbReference type="Proteomes" id="UP001107558"/>
    </source>
</evidence>
<keyword evidence="1" id="KW-0732">Signal</keyword>
<reference evidence="2" key="1">
    <citation type="submission" date="2021-03" db="EMBL/GenBank/DDBJ databases">
        <title>Chromosome level genome of the anhydrobiotic midge Polypedilum vanderplanki.</title>
        <authorList>
            <person name="Yoshida Y."/>
            <person name="Kikawada T."/>
            <person name="Gusev O."/>
        </authorList>
    </citation>
    <scope>NUCLEOTIDE SEQUENCE</scope>
    <source>
        <strain evidence="2">NIAS01</strain>
        <tissue evidence="2">Whole body or cell culture</tissue>
    </source>
</reference>
<keyword evidence="3" id="KW-1185">Reference proteome</keyword>
<feature type="chain" id="PRO_5039908923" evidence="1">
    <location>
        <begin position="22"/>
        <end position="393"/>
    </location>
</feature>
<gene>
    <name evidence="2" type="ORF">PVAND_015982</name>
</gene>
<evidence type="ECO:0000256" key="1">
    <source>
        <dbReference type="SAM" id="SignalP"/>
    </source>
</evidence>
<organism evidence="2 3">
    <name type="scientific">Polypedilum vanderplanki</name>
    <name type="common">Sleeping chironomid midge</name>
    <dbReference type="NCBI Taxonomy" id="319348"/>
    <lineage>
        <taxon>Eukaryota</taxon>
        <taxon>Metazoa</taxon>
        <taxon>Ecdysozoa</taxon>
        <taxon>Arthropoda</taxon>
        <taxon>Hexapoda</taxon>
        <taxon>Insecta</taxon>
        <taxon>Pterygota</taxon>
        <taxon>Neoptera</taxon>
        <taxon>Endopterygota</taxon>
        <taxon>Diptera</taxon>
        <taxon>Nematocera</taxon>
        <taxon>Chironomoidea</taxon>
        <taxon>Chironomidae</taxon>
        <taxon>Chironominae</taxon>
        <taxon>Polypedilum</taxon>
        <taxon>Polypedilum</taxon>
    </lineage>
</organism>
<name>A0A9J6BDS5_POLVA</name>
<protein>
    <submittedName>
        <fullName evidence="2">Uncharacterized protein</fullName>
    </submittedName>
</protein>
<evidence type="ECO:0000313" key="2">
    <source>
        <dbReference type="EMBL" id="KAG5668025.1"/>
    </source>
</evidence>
<dbReference type="Proteomes" id="UP001107558">
    <property type="component" value="Chromosome 4"/>
</dbReference>
<accession>A0A9J6BDS5</accession>
<feature type="signal peptide" evidence="1">
    <location>
        <begin position="1"/>
        <end position="21"/>
    </location>
</feature>
<dbReference type="AlphaFoldDB" id="A0A9J6BDS5"/>